<reference evidence="1 2" key="1">
    <citation type="submission" date="2024-06" db="EMBL/GenBank/DDBJ databases">
        <authorList>
            <person name="Tuo L."/>
        </authorList>
    </citation>
    <scope>NUCLEOTIDE SEQUENCE [LARGE SCALE GENOMIC DNA]</scope>
    <source>
        <strain evidence="1 2">ZMM04-5</strain>
    </source>
</reference>
<dbReference type="InterPro" id="IPR018772">
    <property type="entry name" value="Transcription_activator_HlyU"/>
</dbReference>
<keyword evidence="2" id="KW-1185">Reference proteome</keyword>
<evidence type="ECO:0000313" key="1">
    <source>
        <dbReference type="EMBL" id="MEW9806627.1"/>
    </source>
</evidence>
<comment type="caution">
    <text evidence="1">The sequence shown here is derived from an EMBL/GenBank/DDBJ whole genome shotgun (WGS) entry which is preliminary data.</text>
</comment>
<sequence length="97" mass="10630">MSFLKRLFGGGGSTEEAAGKAAKQIEHKGFTIVAMPYKNDGQYQTCGVVSKEIDGVMKEHRFVRADRFAGLDDAVEVSLRKGQQLVDEQGERMFGSS</sequence>
<dbReference type="RefSeq" id="WP_367723760.1">
    <property type="nucleotide sequence ID" value="NZ_JBFOCH010000016.1"/>
</dbReference>
<evidence type="ECO:0000313" key="2">
    <source>
        <dbReference type="Proteomes" id="UP001556196"/>
    </source>
</evidence>
<name>A0ABV3QZW0_9HYPH</name>
<dbReference type="Proteomes" id="UP001556196">
    <property type="component" value="Unassembled WGS sequence"/>
</dbReference>
<dbReference type="EMBL" id="JBFOCI010000003">
    <property type="protein sequence ID" value="MEW9806627.1"/>
    <property type="molecule type" value="Genomic_DNA"/>
</dbReference>
<protein>
    <submittedName>
        <fullName evidence="1">HlyU family transcriptional regulator</fullName>
    </submittedName>
</protein>
<proteinExistence type="predicted"/>
<gene>
    <name evidence="1" type="ORF">ABUE31_11590</name>
</gene>
<dbReference type="Pfam" id="PF10115">
    <property type="entry name" value="HlyU"/>
    <property type="match status" value="1"/>
</dbReference>
<accession>A0ABV3QZW0</accession>
<organism evidence="1 2">
    <name type="scientific">Mesorhizobium marinum</name>
    <dbReference type="NCBI Taxonomy" id="3228790"/>
    <lineage>
        <taxon>Bacteria</taxon>
        <taxon>Pseudomonadati</taxon>
        <taxon>Pseudomonadota</taxon>
        <taxon>Alphaproteobacteria</taxon>
        <taxon>Hyphomicrobiales</taxon>
        <taxon>Phyllobacteriaceae</taxon>
        <taxon>Mesorhizobium</taxon>
    </lineage>
</organism>